<keyword evidence="2" id="KW-1185">Reference proteome</keyword>
<organism evidence="1 2">
    <name type="scientific">Thraustotheca clavata</name>
    <dbReference type="NCBI Taxonomy" id="74557"/>
    <lineage>
        <taxon>Eukaryota</taxon>
        <taxon>Sar</taxon>
        <taxon>Stramenopiles</taxon>
        <taxon>Oomycota</taxon>
        <taxon>Saprolegniomycetes</taxon>
        <taxon>Saprolegniales</taxon>
        <taxon>Achlyaceae</taxon>
        <taxon>Thraustotheca</taxon>
    </lineage>
</organism>
<gene>
    <name evidence="1" type="ORF">THRCLA_10545</name>
</gene>
<comment type="caution">
    <text evidence="1">The sequence shown here is derived from an EMBL/GenBank/DDBJ whole genome shotgun (WGS) entry which is preliminary data.</text>
</comment>
<sequence>MVVNETVRQYLSQSGIDNELQKFLSTLFANREVPGNPYPKMLDHFRQLEQIEVIIPPQCNATSILNIDGNDVKIASTINGNVFAQKHIAERIDQSAICSILNSLEATRTCPIYKQSKIDELTTTIFITAVGLNVFTGQIVKTTIDKLNLEQGDKLEKIISVFTSILIKDLYEQSSVVYSSKIQVTTPSYRQNEPPSVTIWTLEMIQSSKNAFISNIKAGVIAKSSICLQFIMEISLESCPKFCNVDKHYNLHHITNSSVRSFCENPWISIDQGIFFHREAIQFYVKCIKPTLEFRNKLFLTRIVQAYESHDFINCFDLALHYSLIEPKSTFPLSEIMTLTSNSNLVCFRNVSSLFNTIQKMIQLQSIEYTKVYPQLQQITQVLVSQIECLCLQLNTSYMAQLRSFMQFYLKDIAIVPEPNFTTNARMKENTNFSYHLRDTLTRVLKFLVDNIARDIAYHLSNGSTSIIYQINQMRASLQPTPRPVGKSFFSKKKPTDTSIITNQIQNFFLPSPDYVIDILQETSDADAVGKYPRLITASVVQLQYLVDTRLDIAFTSVLSEILNDRILLPAKIYPTFVSRLRAFGARYIDCEVDTKKQINTTQFSDTEMLSIEIYESEKPSGYYGTRLALAFAQGNLENLTISAYFNENLLQSNTIAMPFTEHIIIESLQRNTFRQCHFKLKVKKFKGKSQ</sequence>
<accession>A0A1V9YL83</accession>
<dbReference type="Proteomes" id="UP000243217">
    <property type="component" value="Unassembled WGS sequence"/>
</dbReference>
<evidence type="ECO:0000313" key="1">
    <source>
        <dbReference type="EMBL" id="OQR86481.1"/>
    </source>
</evidence>
<protein>
    <submittedName>
        <fullName evidence="1">Uncharacterized protein</fullName>
    </submittedName>
</protein>
<dbReference type="OrthoDB" id="77402at2759"/>
<evidence type="ECO:0000313" key="2">
    <source>
        <dbReference type="Proteomes" id="UP000243217"/>
    </source>
</evidence>
<dbReference type="EMBL" id="JNBS01003516">
    <property type="protein sequence ID" value="OQR86481.1"/>
    <property type="molecule type" value="Genomic_DNA"/>
</dbReference>
<dbReference type="AlphaFoldDB" id="A0A1V9YL83"/>
<name>A0A1V9YL83_9STRA</name>
<proteinExistence type="predicted"/>
<reference evidence="1 2" key="1">
    <citation type="journal article" date="2014" name="Genome Biol. Evol.">
        <title>The secreted proteins of Achlya hypogyna and Thraustotheca clavata identify the ancestral oomycete secretome and reveal gene acquisitions by horizontal gene transfer.</title>
        <authorList>
            <person name="Misner I."/>
            <person name="Blouin N."/>
            <person name="Leonard G."/>
            <person name="Richards T.A."/>
            <person name="Lane C.E."/>
        </authorList>
    </citation>
    <scope>NUCLEOTIDE SEQUENCE [LARGE SCALE GENOMIC DNA]</scope>
    <source>
        <strain evidence="1 2">ATCC 34112</strain>
    </source>
</reference>